<dbReference type="Proteomes" id="UP001062846">
    <property type="component" value="Chromosome 9"/>
</dbReference>
<reference evidence="1" key="1">
    <citation type="submission" date="2022-02" db="EMBL/GenBank/DDBJ databases">
        <title>Plant Genome Project.</title>
        <authorList>
            <person name="Zhang R.-G."/>
        </authorList>
    </citation>
    <scope>NUCLEOTIDE SEQUENCE</scope>
    <source>
        <strain evidence="1">AT1</strain>
    </source>
</reference>
<dbReference type="EMBL" id="CM046396">
    <property type="protein sequence ID" value="KAI8538415.1"/>
    <property type="molecule type" value="Genomic_DNA"/>
</dbReference>
<proteinExistence type="predicted"/>
<name>A0ACC0MBS4_RHOML</name>
<evidence type="ECO:0000313" key="2">
    <source>
        <dbReference type="Proteomes" id="UP001062846"/>
    </source>
</evidence>
<organism evidence="1 2">
    <name type="scientific">Rhododendron molle</name>
    <name type="common">Chinese azalea</name>
    <name type="synonym">Azalea mollis</name>
    <dbReference type="NCBI Taxonomy" id="49168"/>
    <lineage>
        <taxon>Eukaryota</taxon>
        <taxon>Viridiplantae</taxon>
        <taxon>Streptophyta</taxon>
        <taxon>Embryophyta</taxon>
        <taxon>Tracheophyta</taxon>
        <taxon>Spermatophyta</taxon>
        <taxon>Magnoliopsida</taxon>
        <taxon>eudicotyledons</taxon>
        <taxon>Gunneridae</taxon>
        <taxon>Pentapetalae</taxon>
        <taxon>asterids</taxon>
        <taxon>Ericales</taxon>
        <taxon>Ericaceae</taxon>
        <taxon>Ericoideae</taxon>
        <taxon>Rhodoreae</taxon>
        <taxon>Rhododendron</taxon>
    </lineage>
</organism>
<evidence type="ECO:0000313" key="1">
    <source>
        <dbReference type="EMBL" id="KAI8538415.1"/>
    </source>
</evidence>
<keyword evidence="2" id="KW-1185">Reference proteome</keyword>
<comment type="caution">
    <text evidence="1">The sequence shown here is derived from an EMBL/GenBank/DDBJ whole genome shotgun (WGS) entry which is preliminary data.</text>
</comment>
<accession>A0ACC0MBS4</accession>
<sequence>MANHLPTLIGPWLEAFITSDWLSFRTHRLAAFRCLQSVRLRPQILWSALQFWDSDVHVFRFGDNELCLTVEEFQAYLQGFAFNVIVVPPYQKSMSKLLKTSLNITTGAAENLLSGGQINIRHLMEWVGSGIHWPNNDIWRQSPSVAVVAARQTQTDRSSRSELAPLTQANAPEGDAVSGDDHRGMD</sequence>
<protein>
    <submittedName>
        <fullName evidence="1">Uncharacterized protein</fullName>
    </submittedName>
</protein>
<gene>
    <name evidence="1" type="ORF">RHMOL_Rhmol09G0101300</name>
</gene>